<evidence type="ECO:0000259" key="6">
    <source>
        <dbReference type="PROSITE" id="PS50054"/>
    </source>
</evidence>
<feature type="compositionally biased region" description="Low complexity" evidence="5">
    <location>
        <begin position="414"/>
        <end position="424"/>
    </location>
</feature>
<feature type="region of interest" description="Disordered" evidence="5">
    <location>
        <begin position="414"/>
        <end position="449"/>
    </location>
</feature>
<dbReference type="GO" id="GO:0017017">
    <property type="term" value="F:MAP kinase tyrosine/serine/threonine phosphatase activity"/>
    <property type="evidence" value="ECO:0007669"/>
    <property type="project" value="TreeGrafter"/>
</dbReference>
<protein>
    <recommendedName>
        <fullName evidence="2">protein-tyrosine-phosphatase</fullName>
        <ecNumber evidence="2">3.1.3.48</ecNumber>
    </recommendedName>
</protein>
<dbReference type="GO" id="GO:0043409">
    <property type="term" value="P:negative regulation of MAPK cascade"/>
    <property type="evidence" value="ECO:0007669"/>
    <property type="project" value="TreeGrafter"/>
</dbReference>
<feature type="region of interest" description="Disordered" evidence="5">
    <location>
        <begin position="1"/>
        <end position="30"/>
    </location>
</feature>
<dbReference type="PANTHER" id="PTHR10159:SF519">
    <property type="entry name" value="DUAL SPECIFICITY PROTEIN PHOSPHATASE MPK3"/>
    <property type="match status" value="1"/>
</dbReference>
<feature type="region of interest" description="Disordered" evidence="5">
    <location>
        <begin position="299"/>
        <end position="344"/>
    </location>
</feature>
<dbReference type="EMBL" id="JABAYA010000012">
    <property type="protein sequence ID" value="KAF7730968.1"/>
    <property type="molecule type" value="Genomic_DNA"/>
</dbReference>
<dbReference type="InterPro" id="IPR020422">
    <property type="entry name" value="TYR_PHOSPHATASE_DUAL_dom"/>
</dbReference>
<dbReference type="GO" id="GO:0005737">
    <property type="term" value="C:cytoplasm"/>
    <property type="evidence" value="ECO:0007669"/>
    <property type="project" value="TreeGrafter"/>
</dbReference>
<dbReference type="PROSITE" id="PS50054">
    <property type="entry name" value="TYR_PHOSPHATASE_DUAL"/>
    <property type="match status" value="1"/>
</dbReference>
<keyword evidence="3" id="KW-0378">Hydrolase</keyword>
<dbReference type="GO" id="GO:0033550">
    <property type="term" value="F:MAP kinase tyrosine phosphatase activity"/>
    <property type="evidence" value="ECO:0007669"/>
    <property type="project" value="TreeGrafter"/>
</dbReference>
<dbReference type="EC" id="3.1.3.48" evidence="2"/>
<dbReference type="InterPro" id="IPR016130">
    <property type="entry name" value="Tyr_Pase_AS"/>
</dbReference>
<dbReference type="AlphaFoldDB" id="A0A8H7BYN6"/>
<comment type="caution">
    <text evidence="8">The sequence shown here is derived from an EMBL/GenBank/DDBJ whole genome shotgun (WGS) entry which is preliminary data.</text>
</comment>
<dbReference type="OrthoDB" id="2017893at2759"/>
<dbReference type="Gene3D" id="3.90.190.10">
    <property type="entry name" value="Protein tyrosine phosphatase superfamily"/>
    <property type="match status" value="1"/>
</dbReference>
<feature type="compositionally biased region" description="Low complexity" evidence="5">
    <location>
        <begin position="300"/>
        <end position="318"/>
    </location>
</feature>
<dbReference type="PROSITE" id="PS00383">
    <property type="entry name" value="TYR_PHOSPHATASE_1"/>
    <property type="match status" value="1"/>
</dbReference>
<name>A0A8H7BYN6_9FUNG</name>
<evidence type="ECO:0000256" key="1">
    <source>
        <dbReference type="ARBA" id="ARBA00008601"/>
    </source>
</evidence>
<accession>A0A8H7BYN6</accession>
<feature type="region of interest" description="Disordered" evidence="5">
    <location>
        <begin position="136"/>
        <end position="186"/>
    </location>
</feature>
<evidence type="ECO:0000313" key="9">
    <source>
        <dbReference type="Proteomes" id="UP000605846"/>
    </source>
</evidence>
<feature type="domain" description="Tyrosine-protein phosphatase" evidence="6">
    <location>
        <begin position="72"/>
        <end position="301"/>
    </location>
</feature>
<keyword evidence="4" id="KW-0904">Protein phosphatase</keyword>
<feature type="compositionally biased region" description="Low complexity" evidence="5">
    <location>
        <begin position="136"/>
        <end position="168"/>
    </location>
</feature>
<dbReference type="InterPro" id="IPR029021">
    <property type="entry name" value="Prot-tyrosine_phosphatase-like"/>
</dbReference>
<comment type="similarity">
    <text evidence="1">Belongs to the protein-tyrosine phosphatase family. Non-receptor class dual specificity subfamily.</text>
</comment>
<evidence type="ECO:0000256" key="3">
    <source>
        <dbReference type="ARBA" id="ARBA00022801"/>
    </source>
</evidence>
<gene>
    <name evidence="8" type="ORF">EC973_001014</name>
</gene>
<feature type="compositionally biased region" description="Low complexity" evidence="5">
    <location>
        <begin position="326"/>
        <end position="336"/>
    </location>
</feature>
<evidence type="ECO:0000256" key="4">
    <source>
        <dbReference type="ARBA" id="ARBA00022912"/>
    </source>
</evidence>
<dbReference type="PROSITE" id="PS50056">
    <property type="entry name" value="TYR_PHOSPHATASE_2"/>
    <property type="match status" value="1"/>
</dbReference>
<dbReference type="GO" id="GO:0008330">
    <property type="term" value="F:protein tyrosine/threonine phosphatase activity"/>
    <property type="evidence" value="ECO:0007669"/>
    <property type="project" value="TreeGrafter"/>
</dbReference>
<dbReference type="Pfam" id="PF00782">
    <property type="entry name" value="DSPc"/>
    <property type="match status" value="1"/>
</dbReference>
<dbReference type="PANTHER" id="PTHR10159">
    <property type="entry name" value="DUAL SPECIFICITY PROTEIN PHOSPHATASE"/>
    <property type="match status" value="1"/>
</dbReference>
<evidence type="ECO:0000313" key="8">
    <source>
        <dbReference type="EMBL" id="KAF7730968.1"/>
    </source>
</evidence>
<feature type="domain" description="Tyrosine specific protein phosphatases" evidence="7">
    <location>
        <begin position="222"/>
        <end position="282"/>
    </location>
</feature>
<keyword evidence="9" id="KW-1185">Reference proteome</keyword>
<evidence type="ECO:0000256" key="5">
    <source>
        <dbReference type="SAM" id="MobiDB-lite"/>
    </source>
</evidence>
<dbReference type="SUPFAM" id="SSF52799">
    <property type="entry name" value="(Phosphotyrosine protein) phosphatases II"/>
    <property type="match status" value="1"/>
</dbReference>
<reference evidence="8" key="1">
    <citation type="submission" date="2020-01" db="EMBL/GenBank/DDBJ databases">
        <title>Genome Sequencing of Three Apophysomyces-Like Fungal Strains Confirms a Novel Fungal Genus in the Mucoromycota with divergent Burkholderia-like Endosymbiotic Bacteria.</title>
        <authorList>
            <person name="Stajich J.E."/>
            <person name="Macias A.M."/>
            <person name="Carter-House D."/>
            <person name="Lovett B."/>
            <person name="Kasson L.R."/>
            <person name="Berry K."/>
            <person name="Grigoriev I."/>
            <person name="Chang Y."/>
            <person name="Spatafora J."/>
            <person name="Kasson M.T."/>
        </authorList>
    </citation>
    <scope>NUCLEOTIDE SEQUENCE</scope>
    <source>
        <strain evidence="8">NRRL A-21654</strain>
    </source>
</reference>
<dbReference type="Proteomes" id="UP000605846">
    <property type="component" value="Unassembled WGS sequence"/>
</dbReference>
<dbReference type="InterPro" id="IPR000340">
    <property type="entry name" value="Dual-sp_phosphatase_cat-dom"/>
</dbReference>
<feature type="compositionally biased region" description="Polar residues" evidence="5">
    <location>
        <begin position="1"/>
        <end position="26"/>
    </location>
</feature>
<evidence type="ECO:0000256" key="2">
    <source>
        <dbReference type="ARBA" id="ARBA00013064"/>
    </source>
</evidence>
<sequence>MAQPITATHSTPVLSSPRFPSSSTGLAQRRRNNKNLSLCLSAEATSRLVESTATSPPLTAPLQSTNHPYRDGPAQIMPLLYLGAEQNAADLNQLRGLSIQCLLNVAAEVINPHTHLFQSLDDFLLLEDVMPSPTLSKASTTSSIASSLHTLTDPPSSQQQQQQQQQPSAVTRSLKDRPVPSSSSSSLLLGSAAVTATSTSSYAQSIGYKKLHWRHNQDNLVTELDQAVASIDRARAAGRTVLVHCQCGVARSATVVIAYVMKTLGLPMQEAYDYVKTSAPAISPNLGLLYQLREYEQKLQQQQQQQQQQHIPPSSAPTIPSPSPALAPLNPALPSTASPPPLPSLSLRRQQVVIEEEEQLQPPPTPLLGRPGSWMIAPERTGQQHKKETRSRLLIRTSSLKLANSWKRVIGARSCTSSSSSSFSPQHDHIQKKSPLTETESWWRRGARK</sequence>
<proteinExistence type="inferred from homology"/>
<evidence type="ECO:0000259" key="7">
    <source>
        <dbReference type="PROSITE" id="PS50056"/>
    </source>
</evidence>
<dbReference type="SMART" id="SM00195">
    <property type="entry name" value="DSPc"/>
    <property type="match status" value="1"/>
</dbReference>
<organism evidence="8 9">
    <name type="scientific">Apophysomyces ossiformis</name>
    <dbReference type="NCBI Taxonomy" id="679940"/>
    <lineage>
        <taxon>Eukaryota</taxon>
        <taxon>Fungi</taxon>
        <taxon>Fungi incertae sedis</taxon>
        <taxon>Mucoromycota</taxon>
        <taxon>Mucoromycotina</taxon>
        <taxon>Mucoromycetes</taxon>
        <taxon>Mucorales</taxon>
        <taxon>Mucorineae</taxon>
        <taxon>Mucoraceae</taxon>
        <taxon>Apophysomyces</taxon>
    </lineage>
</organism>
<dbReference type="InterPro" id="IPR000387">
    <property type="entry name" value="Tyr_Pase_dom"/>
</dbReference>